<keyword evidence="1" id="KW-0433">Leucine-rich repeat</keyword>
<dbReference type="SUPFAM" id="SSF52047">
    <property type="entry name" value="RNI-like"/>
    <property type="match status" value="1"/>
</dbReference>
<dbReference type="OrthoDB" id="660555at2759"/>
<dbReference type="InParanoid" id="A0A1Y2G2Z2"/>
<feature type="compositionally biased region" description="Basic residues" evidence="3">
    <location>
        <begin position="23"/>
        <end position="39"/>
    </location>
</feature>
<organism evidence="4 5">
    <name type="scientific">Leucosporidium creatinivorum</name>
    <dbReference type="NCBI Taxonomy" id="106004"/>
    <lineage>
        <taxon>Eukaryota</taxon>
        <taxon>Fungi</taxon>
        <taxon>Dikarya</taxon>
        <taxon>Basidiomycota</taxon>
        <taxon>Pucciniomycotina</taxon>
        <taxon>Microbotryomycetes</taxon>
        <taxon>Leucosporidiales</taxon>
        <taxon>Leucosporidium</taxon>
    </lineage>
</organism>
<dbReference type="EMBL" id="MCGR01000002">
    <property type="protein sequence ID" value="ORY91734.1"/>
    <property type="molecule type" value="Genomic_DNA"/>
</dbReference>
<dbReference type="PROSITE" id="PS51450">
    <property type="entry name" value="LRR"/>
    <property type="match status" value="1"/>
</dbReference>
<feature type="region of interest" description="Disordered" evidence="3">
    <location>
        <begin position="1"/>
        <end position="123"/>
    </location>
</feature>
<feature type="compositionally biased region" description="Low complexity" evidence="3">
    <location>
        <begin position="40"/>
        <end position="58"/>
    </location>
</feature>
<feature type="compositionally biased region" description="Low complexity" evidence="3">
    <location>
        <begin position="79"/>
        <end position="95"/>
    </location>
</feature>
<accession>A0A1Y2G2Z2</accession>
<evidence type="ECO:0000256" key="2">
    <source>
        <dbReference type="ARBA" id="ARBA00022737"/>
    </source>
</evidence>
<keyword evidence="5" id="KW-1185">Reference proteome</keyword>
<feature type="compositionally biased region" description="Pro residues" evidence="3">
    <location>
        <begin position="500"/>
        <end position="509"/>
    </location>
</feature>
<feature type="compositionally biased region" description="Polar residues" evidence="3">
    <location>
        <begin position="107"/>
        <end position="122"/>
    </location>
</feature>
<evidence type="ECO:0000256" key="3">
    <source>
        <dbReference type="SAM" id="MobiDB-lite"/>
    </source>
</evidence>
<proteinExistence type="predicted"/>
<sequence length="720" mass="78361">MTSTPVPHPITATYAPSSSFLPPRRRSAAALRPHLRRRSSSSSGTASSSYLSTASFSSSEEDEDEDDSSEFDEEDTDSDGSLSSSGGGLERTSGLMRSVRAGGEGMNTRTALPTTPGTSQPRSHLKLSLALLRVRQSLSPSYTSFDALATALKSLSASLPPPPAISTLGVFIPILERLSRDLEDMLGEEEKGSREWRRGLGKEDAKALVGLRQRWGGTGKGKQKDGGELDWVGAVRALVAANPPPSFLQPQPALRRATITSLTSLESLLLPSSLPRLSLANLNLTSSNMKRLDVLDYTEEVLEWYLSFQSPDQESRTTARSILLSVRSLDLSKNRLKTLPPTLPSLFPRLETLSLSHNLLRLLPPSITLFSHLRRLKINGNELARRGRTKLPRPSRRGSEQGMGEEQWMEFAEVEQKGAVRGNTREVVQVVRARMGRWREASAQFGDEGAGDLTERREEGNSVESLVEISLQVIRTALLAQEEAGEGYDSPPAATEDPSNPSPSDPSSPPSSFSILADLPPHLSRAITHSYTCASCHAFISPLSTLSLPSPSSPPPKPISLHLPPLYERLHHLSPGVSLPTQIRAPPPHYPSSPTAPAPPHHLTTEERVLLALYGRNTELVTLVVGDEVHHRFCTRCAVGHLGLLGEESGSEGGKERLGRECGCKGCDEERRVKGETLLKGRSGVEREGEAEDEQGERVMRWLRRRTRARGSARGLAGGR</sequence>
<dbReference type="SMART" id="SM00369">
    <property type="entry name" value="LRR_TYP"/>
    <property type="match status" value="2"/>
</dbReference>
<dbReference type="AlphaFoldDB" id="A0A1Y2G2Z2"/>
<name>A0A1Y2G2Z2_9BASI</name>
<dbReference type="PANTHER" id="PTHR45617:SF165">
    <property type="entry name" value="COMMON DPR-INTERACTING PROTEIN-RELATED"/>
    <property type="match status" value="1"/>
</dbReference>
<feature type="compositionally biased region" description="Acidic residues" evidence="3">
    <location>
        <begin position="59"/>
        <end position="78"/>
    </location>
</feature>
<comment type="caution">
    <text evidence="4">The sequence shown here is derived from an EMBL/GenBank/DDBJ whole genome shotgun (WGS) entry which is preliminary data.</text>
</comment>
<dbReference type="InterPro" id="IPR003591">
    <property type="entry name" value="Leu-rich_rpt_typical-subtyp"/>
</dbReference>
<feature type="region of interest" description="Disordered" evidence="3">
    <location>
        <begin position="483"/>
        <end position="516"/>
    </location>
</feature>
<evidence type="ECO:0000256" key="1">
    <source>
        <dbReference type="ARBA" id="ARBA00022614"/>
    </source>
</evidence>
<dbReference type="Gene3D" id="3.80.10.10">
    <property type="entry name" value="Ribonuclease Inhibitor"/>
    <property type="match status" value="1"/>
</dbReference>
<dbReference type="InterPro" id="IPR001611">
    <property type="entry name" value="Leu-rich_rpt"/>
</dbReference>
<dbReference type="InterPro" id="IPR032675">
    <property type="entry name" value="LRR_dom_sf"/>
</dbReference>
<keyword evidence="2" id="KW-0677">Repeat</keyword>
<protein>
    <submittedName>
        <fullName evidence="4">Uncharacterized protein</fullName>
    </submittedName>
</protein>
<gene>
    <name evidence="4" type="ORF">BCR35DRAFT_299039</name>
</gene>
<dbReference type="Pfam" id="PF13855">
    <property type="entry name" value="LRR_8"/>
    <property type="match status" value="1"/>
</dbReference>
<reference evidence="4 5" key="1">
    <citation type="submission" date="2016-07" db="EMBL/GenBank/DDBJ databases">
        <title>Pervasive Adenine N6-methylation of Active Genes in Fungi.</title>
        <authorList>
            <consortium name="DOE Joint Genome Institute"/>
            <person name="Mondo S.J."/>
            <person name="Dannebaum R.O."/>
            <person name="Kuo R.C."/>
            <person name="Labutti K."/>
            <person name="Haridas S."/>
            <person name="Kuo A."/>
            <person name="Salamov A."/>
            <person name="Ahrendt S.R."/>
            <person name="Lipzen A."/>
            <person name="Sullivan W."/>
            <person name="Andreopoulos W.B."/>
            <person name="Clum A."/>
            <person name="Lindquist E."/>
            <person name="Daum C."/>
            <person name="Ramamoorthy G.K."/>
            <person name="Gryganskyi A."/>
            <person name="Culley D."/>
            <person name="Magnuson J.K."/>
            <person name="James T.Y."/>
            <person name="O'Malley M.A."/>
            <person name="Stajich J.E."/>
            <person name="Spatafora J.W."/>
            <person name="Visel A."/>
            <person name="Grigoriev I.V."/>
        </authorList>
    </citation>
    <scope>NUCLEOTIDE SEQUENCE [LARGE SCALE GENOMIC DNA]</scope>
    <source>
        <strain evidence="4 5">62-1032</strain>
    </source>
</reference>
<dbReference type="STRING" id="106004.A0A1Y2G2Z2"/>
<dbReference type="PANTHER" id="PTHR45617">
    <property type="entry name" value="LEUCINE RICH REPEAT FAMILY PROTEIN"/>
    <property type="match status" value="1"/>
</dbReference>
<evidence type="ECO:0000313" key="5">
    <source>
        <dbReference type="Proteomes" id="UP000193467"/>
    </source>
</evidence>
<evidence type="ECO:0000313" key="4">
    <source>
        <dbReference type="EMBL" id="ORY91734.1"/>
    </source>
</evidence>
<dbReference type="Proteomes" id="UP000193467">
    <property type="component" value="Unassembled WGS sequence"/>
</dbReference>
<feature type="region of interest" description="Disordered" evidence="3">
    <location>
        <begin position="443"/>
        <end position="462"/>
    </location>
</feature>